<comment type="domain">
    <text evidence="4">In contrast to class I sirtuins, class III sirtuins have only weak deacetylase activity. Difference in substrate specificity is probably due to a larger hydrophobic pocket with 2 residues (Tyr-79 and Arg-82) that bind to malonylated and succinylated substrates and define the specificity.</text>
</comment>
<dbReference type="InterPro" id="IPR050134">
    <property type="entry name" value="NAD-dep_sirtuin_deacylases"/>
</dbReference>
<protein>
    <recommendedName>
        <fullName evidence="4">NAD-dependent protein deacylase</fullName>
        <ecNumber evidence="4">2.3.1.-</ecNumber>
    </recommendedName>
    <alternativeName>
        <fullName evidence="4">Regulatory protein SIR2 homolog 5</fullName>
    </alternativeName>
</protein>
<feature type="binding site" evidence="4">
    <location>
        <begin position="248"/>
        <end position="250"/>
    </location>
    <ligand>
        <name>NAD(+)</name>
        <dbReference type="ChEBI" id="CHEBI:57540"/>
    </ligand>
</feature>
<organism evidence="7 8">
    <name type="scientific">Sungouiella intermedia</name>
    <dbReference type="NCBI Taxonomy" id="45354"/>
    <lineage>
        <taxon>Eukaryota</taxon>
        <taxon>Fungi</taxon>
        <taxon>Dikarya</taxon>
        <taxon>Ascomycota</taxon>
        <taxon>Saccharomycotina</taxon>
        <taxon>Pichiomycetes</taxon>
        <taxon>Metschnikowiaceae</taxon>
        <taxon>Sungouiella</taxon>
    </lineage>
</organism>
<proteinExistence type="inferred from homology"/>
<feature type="binding site" evidence="4 5">
    <location>
        <position position="209"/>
    </location>
    <ligand>
        <name>Zn(2+)</name>
        <dbReference type="ChEBI" id="CHEBI:29105"/>
    </ligand>
</feature>
<keyword evidence="3 4" id="KW-0520">NAD</keyword>
<dbReference type="InterPro" id="IPR029035">
    <property type="entry name" value="DHS-like_NAD/FAD-binding_dom"/>
</dbReference>
<comment type="caution">
    <text evidence="4">Lacks conserved residue(s) required for the propagation of feature annotation.</text>
</comment>
<feature type="binding site" evidence="5">
    <location>
        <position position="206"/>
    </location>
    <ligand>
        <name>Zn(2+)</name>
        <dbReference type="ChEBI" id="CHEBI:29105"/>
    </ligand>
</feature>
<dbReference type="InterPro" id="IPR026591">
    <property type="entry name" value="Sirtuin_cat_small_dom_sf"/>
</dbReference>
<dbReference type="GO" id="GO:0036055">
    <property type="term" value="F:protein-succinyllysine desuccinylase activity"/>
    <property type="evidence" value="ECO:0007669"/>
    <property type="project" value="UniProtKB-UniRule"/>
</dbReference>
<feature type="binding site" evidence="4 5">
    <location>
        <position position="142"/>
    </location>
    <ligand>
        <name>Zn(2+)</name>
        <dbReference type="ChEBI" id="CHEBI:29105"/>
    </ligand>
</feature>
<dbReference type="GO" id="GO:0005634">
    <property type="term" value="C:nucleus"/>
    <property type="evidence" value="ECO:0007669"/>
    <property type="project" value="TreeGrafter"/>
</dbReference>
<dbReference type="EC" id="2.3.1.-" evidence="4"/>
<dbReference type="InterPro" id="IPR027546">
    <property type="entry name" value="Sirtuin_class_III"/>
</dbReference>
<name>A0A1L0DFG5_9ASCO</name>
<feature type="binding site" evidence="4">
    <location>
        <begin position="114"/>
        <end position="117"/>
    </location>
    <ligand>
        <name>NAD(+)</name>
        <dbReference type="ChEBI" id="CHEBI:57540"/>
    </ligand>
</feature>
<dbReference type="Proteomes" id="UP000182259">
    <property type="component" value="Chromosome II"/>
</dbReference>
<comment type="similarity">
    <text evidence="1">Belongs to the sirtuin family. Class I subfamily.</text>
</comment>
<evidence type="ECO:0000256" key="4">
    <source>
        <dbReference type="HAMAP-Rule" id="MF_03160"/>
    </source>
</evidence>
<dbReference type="Pfam" id="PF02146">
    <property type="entry name" value="SIR2"/>
    <property type="match status" value="1"/>
</dbReference>
<comment type="subcellular location">
    <subcellularLocation>
        <location evidence="4">Mitochondrion</location>
    </subcellularLocation>
</comment>
<evidence type="ECO:0000256" key="3">
    <source>
        <dbReference type="ARBA" id="ARBA00023027"/>
    </source>
</evidence>
<keyword evidence="4" id="KW-0496">Mitochondrion</keyword>
<feature type="binding site" evidence="5">
    <location>
        <position position="147"/>
    </location>
    <ligand>
        <name>Zn(2+)</name>
        <dbReference type="ChEBI" id="CHEBI:29105"/>
    </ligand>
</feature>
<feature type="binding site" evidence="4">
    <location>
        <position position="79"/>
    </location>
    <ligand>
        <name>substrate</name>
    </ligand>
</feature>
<reference evidence="7 8" key="1">
    <citation type="submission" date="2016-10" db="EMBL/GenBank/DDBJ databases">
        <authorList>
            <person name="de Groot N.N."/>
        </authorList>
    </citation>
    <scope>NUCLEOTIDE SEQUENCE [LARGE SCALE GENOMIC DNA]</scope>
    <source>
        <strain evidence="7 8">PYCC 4715</strain>
    </source>
</reference>
<feature type="binding site" evidence="4">
    <location>
        <position position="82"/>
    </location>
    <ligand>
        <name>substrate</name>
    </ligand>
</feature>
<dbReference type="GO" id="GO:0061697">
    <property type="term" value="F:protein-glutaryllysine deglutarylase activity"/>
    <property type="evidence" value="ECO:0007669"/>
    <property type="project" value="RHEA"/>
</dbReference>
<keyword evidence="4 5" id="KW-0862">Zinc</keyword>
<feature type="binding site" evidence="4">
    <location>
        <position position="296"/>
    </location>
    <ligand>
        <name>NAD(+)</name>
        <dbReference type="ChEBI" id="CHEBI:57540"/>
    </ligand>
</feature>
<accession>A0A1L0DFG5</accession>
<evidence type="ECO:0000256" key="1">
    <source>
        <dbReference type="ARBA" id="ARBA00006924"/>
    </source>
</evidence>
<comment type="cofactor">
    <cofactor evidence="4">
        <name>Zn(2+)</name>
        <dbReference type="ChEBI" id="CHEBI:29105"/>
    </cofactor>
    <text evidence="4">Binds 1 zinc ion per subunit.</text>
</comment>
<dbReference type="AlphaFoldDB" id="A0A1L0DFG5"/>
<comment type="similarity">
    <text evidence="4">Belongs to the sirtuin family. Class III subfamily.</text>
</comment>
<keyword evidence="4 5" id="KW-0479">Metal-binding</keyword>
<gene>
    <name evidence="7" type="ORF">SAMEA4029009_CIC11G00000003751</name>
</gene>
<evidence type="ECO:0000256" key="2">
    <source>
        <dbReference type="ARBA" id="ARBA00022679"/>
    </source>
</evidence>
<comment type="function">
    <text evidence="4">NAD-dependent lysine demalonylase, desuccinylase and deglutarylase that specifically removes malonyl, succinyl and glutaryl groups on target proteins. Has weak NAD-dependent protein deacetylase activity; however this activity may not be physiologically relevant in vivo.</text>
</comment>
<feature type="active site" description="Proton acceptor" evidence="4 5">
    <location>
        <position position="134"/>
    </location>
</feature>
<dbReference type="GO" id="GO:0017136">
    <property type="term" value="F:histone deacetylase activity, NAD-dependent"/>
    <property type="evidence" value="ECO:0007669"/>
    <property type="project" value="TreeGrafter"/>
</dbReference>
<evidence type="ECO:0000313" key="8">
    <source>
        <dbReference type="Proteomes" id="UP000182259"/>
    </source>
</evidence>
<dbReference type="Gene3D" id="3.40.50.1220">
    <property type="entry name" value="TPP-binding domain"/>
    <property type="match status" value="1"/>
</dbReference>
<keyword evidence="2 4" id="KW-0808">Transferase</keyword>
<dbReference type="PROSITE" id="PS50305">
    <property type="entry name" value="SIRTUIN"/>
    <property type="match status" value="1"/>
</dbReference>
<feature type="domain" description="Deacetylase sirtuin-type" evidence="6">
    <location>
        <begin position="10"/>
        <end position="310"/>
    </location>
</feature>
<comment type="catalytic activity">
    <reaction evidence="4">
        <text>N(6)-glutaryl-L-lysyl-[protein] + NAD(+) + H2O = 2''-O-glutaryl-ADP-D-ribose + nicotinamide + L-lysyl-[protein]</text>
        <dbReference type="Rhea" id="RHEA:47664"/>
        <dbReference type="Rhea" id="RHEA-COMP:9752"/>
        <dbReference type="Rhea" id="RHEA-COMP:11875"/>
        <dbReference type="ChEBI" id="CHEBI:15377"/>
        <dbReference type="ChEBI" id="CHEBI:17154"/>
        <dbReference type="ChEBI" id="CHEBI:29969"/>
        <dbReference type="ChEBI" id="CHEBI:57540"/>
        <dbReference type="ChEBI" id="CHEBI:87828"/>
        <dbReference type="ChEBI" id="CHEBI:87829"/>
    </reaction>
</comment>
<dbReference type="InterPro" id="IPR026590">
    <property type="entry name" value="Ssirtuin_cat_dom"/>
</dbReference>
<dbReference type="Gene3D" id="3.30.1600.10">
    <property type="entry name" value="SIR2/SIRT2 'Small Domain"/>
    <property type="match status" value="1"/>
</dbReference>
<comment type="catalytic activity">
    <reaction evidence="4">
        <text>N(6)-malonyl-L-lysyl-[protein] + NAD(+) + H2O = 2''-O-malonyl-ADP-D-ribose + nicotinamide + L-lysyl-[protein]</text>
        <dbReference type="Rhea" id="RHEA:47672"/>
        <dbReference type="Rhea" id="RHEA-COMP:9752"/>
        <dbReference type="Rhea" id="RHEA-COMP:11878"/>
        <dbReference type="ChEBI" id="CHEBI:15377"/>
        <dbReference type="ChEBI" id="CHEBI:17154"/>
        <dbReference type="ChEBI" id="CHEBI:29969"/>
        <dbReference type="ChEBI" id="CHEBI:57540"/>
        <dbReference type="ChEBI" id="CHEBI:87831"/>
        <dbReference type="ChEBI" id="CHEBI:87833"/>
    </reaction>
</comment>
<evidence type="ECO:0000313" key="7">
    <source>
        <dbReference type="EMBL" id="SGZ51142.1"/>
    </source>
</evidence>
<dbReference type="PANTHER" id="PTHR11085">
    <property type="entry name" value="NAD-DEPENDENT PROTEIN DEACYLASE SIRTUIN-5, MITOCHONDRIAL-RELATED"/>
    <property type="match status" value="1"/>
</dbReference>
<sequence>MANNTDQAQDHSMSSHLAEFQECLRQLKRIVALVGAGLSVSSGLPTFRGSQGLWKNFNMIDLATPDAFYIDPGLVWQFYLWRRHQALLAQPNNGHKALAKLAESKNRSFITITQNVDGLLARAGHSAKSLYEIHGSLFQLRCTSFTCTYVDKNNTEDPLTEALANTGEFEEEFAERDFNGEISDSVETSPRFTPTKELTLDELPKCPVCSSLMRPGVVWFGESLPLRVLDGIDTFLEAGPVDLILVIGTSGTVYPANSYVDLVRQRGGHVAIFNTDVDDEVLEGKVDKTWGFKGDAAEWLPRALEPVIGT</sequence>
<dbReference type="GO" id="GO:0005739">
    <property type="term" value="C:mitochondrion"/>
    <property type="evidence" value="ECO:0007669"/>
    <property type="project" value="UniProtKB-SubCell"/>
</dbReference>
<dbReference type="HAMAP" id="MF_01121">
    <property type="entry name" value="Sirtuin_ClassIII"/>
    <property type="match status" value="1"/>
</dbReference>
<dbReference type="PANTHER" id="PTHR11085:SF10">
    <property type="entry name" value="NAD-DEPENDENT PROTEIN DEACYLASE SIRTUIN-5, MITOCHONDRIAL-RELATED"/>
    <property type="match status" value="1"/>
</dbReference>
<evidence type="ECO:0000256" key="5">
    <source>
        <dbReference type="PROSITE-ProRule" id="PRU00236"/>
    </source>
</evidence>
<dbReference type="CDD" id="cd01412">
    <property type="entry name" value="SIRT5_Af1_CobB"/>
    <property type="match status" value="1"/>
</dbReference>
<dbReference type="GO" id="GO:0036054">
    <property type="term" value="F:protein-malonyllysine demalonylase activity"/>
    <property type="evidence" value="ECO:0007669"/>
    <property type="project" value="UniProtKB-UniRule"/>
</dbReference>
<dbReference type="SUPFAM" id="SSF52467">
    <property type="entry name" value="DHS-like NAD/FAD-binding domain"/>
    <property type="match status" value="1"/>
</dbReference>
<dbReference type="InterPro" id="IPR003000">
    <property type="entry name" value="Sirtuin"/>
</dbReference>
<dbReference type="EMBL" id="LT635765">
    <property type="protein sequence ID" value="SGZ51142.1"/>
    <property type="molecule type" value="Genomic_DNA"/>
</dbReference>
<dbReference type="GO" id="GO:0070403">
    <property type="term" value="F:NAD+ binding"/>
    <property type="evidence" value="ECO:0007669"/>
    <property type="project" value="UniProtKB-UniRule"/>
</dbReference>
<dbReference type="GO" id="GO:0008270">
    <property type="term" value="F:zinc ion binding"/>
    <property type="evidence" value="ECO:0007669"/>
    <property type="project" value="UniProtKB-UniRule"/>
</dbReference>
<evidence type="ECO:0000259" key="6">
    <source>
        <dbReference type="PROSITE" id="PS50305"/>
    </source>
</evidence>
<comment type="catalytic activity">
    <reaction evidence="4">
        <text>N(6)-succinyl-L-lysyl-[protein] + NAD(+) + H2O = 2''-O-succinyl-ADP-D-ribose + nicotinamide + L-lysyl-[protein]</text>
        <dbReference type="Rhea" id="RHEA:47668"/>
        <dbReference type="Rhea" id="RHEA-COMP:9752"/>
        <dbReference type="Rhea" id="RHEA-COMP:11877"/>
        <dbReference type="ChEBI" id="CHEBI:15377"/>
        <dbReference type="ChEBI" id="CHEBI:17154"/>
        <dbReference type="ChEBI" id="CHEBI:29969"/>
        <dbReference type="ChEBI" id="CHEBI:57540"/>
        <dbReference type="ChEBI" id="CHEBI:87830"/>
        <dbReference type="ChEBI" id="CHEBI:87832"/>
    </reaction>
</comment>